<dbReference type="CDD" id="cd08438">
    <property type="entry name" value="PBP2_CidR"/>
    <property type="match status" value="1"/>
</dbReference>
<reference evidence="6 7" key="1">
    <citation type="submission" date="2023-03" db="EMBL/GenBank/DDBJ databases">
        <title>Bacillus Genome Sequencing.</title>
        <authorList>
            <person name="Dunlap C."/>
        </authorList>
    </citation>
    <scope>NUCLEOTIDE SEQUENCE [LARGE SCALE GENOMIC DNA]</scope>
    <source>
        <strain evidence="6 7">B-23453</strain>
    </source>
</reference>
<dbReference type="InterPro" id="IPR050950">
    <property type="entry name" value="HTH-type_LysR_regulators"/>
</dbReference>
<name>A0ABU6MGU9_9BACI</name>
<keyword evidence="3" id="KW-0238">DNA-binding</keyword>
<dbReference type="SUPFAM" id="SSF53850">
    <property type="entry name" value="Periplasmic binding protein-like II"/>
    <property type="match status" value="1"/>
</dbReference>
<dbReference type="SUPFAM" id="SSF46785">
    <property type="entry name" value="Winged helix' DNA-binding domain"/>
    <property type="match status" value="1"/>
</dbReference>
<dbReference type="Gene3D" id="1.10.10.10">
    <property type="entry name" value="Winged helix-like DNA-binding domain superfamily/Winged helix DNA-binding domain"/>
    <property type="match status" value="1"/>
</dbReference>
<dbReference type="InterPro" id="IPR036388">
    <property type="entry name" value="WH-like_DNA-bd_sf"/>
</dbReference>
<sequence length="295" mass="33499">MEIKQLLYFIEVAKQHSFTKASQNLHVSQPNISRMIRNLEEEVGFALLDRTSNHIQLTAAGSIVFEEATQALQILNHIADKLNDLNHVPKGIIRMGLPPTIGSKFFPKVLADFYKLYPGIKFDFVENGSKTVAKEVGEGYLDVGVVVPPVNEELFHIVPIIHEEVQLLVHEDHRLARQSSVQLQELKGEAFMLYREDFTLHGRIIEACKNVGFEPNIIYESSQWDLIRGMVANNLGVSLLPNSICREAASSQIKIIQVTPLIPWEVSIIWRKNRYLSSATREWVQFVCSQFSGFD</sequence>
<dbReference type="RefSeq" id="WP_066265288.1">
    <property type="nucleotide sequence ID" value="NZ_JARMAB010000018.1"/>
</dbReference>
<dbReference type="InterPro" id="IPR000847">
    <property type="entry name" value="LysR_HTH_N"/>
</dbReference>
<gene>
    <name evidence="6" type="ORF">P4T90_12590</name>
</gene>
<dbReference type="Pfam" id="PF03466">
    <property type="entry name" value="LysR_substrate"/>
    <property type="match status" value="1"/>
</dbReference>
<keyword evidence="7" id="KW-1185">Reference proteome</keyword>
<evidence type="ECO:0000256" key="2">
    <source>
        <dbReference type="ARBA" id="ARBA00023015"/>
    </source>
</evidence>
<comment type="caution">
    <text evidence="6">The sequence shown here is derived from an EMBL/GenBank/DDBJ whole genome shotgun (WGS) entry which is preliminary data.</text>
</comment>
<evidence type="ECO:0000313" key="6">
    <source>
        <dbReference type="EMBL" id="MED1203892.1"/>
    </source>
</evidence>
<accession>A0ABU6MGU9</accession>
<dbReference type="EMBL" id="JARMAB010000018">
    <property type="protein sequence ID" value="MED1203892.1"/>
    <property type="molecule type" value="Genomic_DNA"/>
</dbReference>
<dbReference type="PROSITE" id="PS50931">
    <property type="entry name" value="HTH_LYSR"/>
    <property type="match status" value="1"/>
</dbReference>
<proteinExistence type="inferred from homology"/>
<dbReference type="PANTHER" id="PTHR30419:SF8">
    <property type="entry name" value="NITROGEN ASSIMILATION TRANSCRIPTIONAL ACTIVATOR-RELATED"/>
    <property type="match status" value="1"/>
</dbReference>
<protein>
    <submittedName>
        <fullName evidence="6">LysR family transcriptional regulator</fullName>
    </submittedName>
</protein>
<evidence type="ECO:0000256" key="4">
    <source>
        <dbReference type="ARBA" id="ARBA00023163"/>
    </source>
</evidence>
<organism evidence="6 7">
    <name type="scientific">Heyndrickxia acidicola</name>
    <dbReference type="NCBI Taxonomy" id="209389"/>
    <lineage>
        <taxon>Bacteria</taxon>
        <taxon>Bacillati</taxon>
        <taxon>Bacillota</taxon>
        <taxon>Bacilli</taxon>
        <taxon>Bacillales</taxon>
        <taxon>Bacillaceae</taxon>
        <taxon>Heyndrickxia</taxon>
    </lineage>
</organism>
<feature type="domain" description="HTH lysR-type" evidence="5">
    <location>
        <begin position="1"/>
        <end position="58"/>
    </location>
</feature>
<evidence type="ECO:0000313" key="7">
    <source>
        <dbReference type="Proteomes" id="UP001341444"/>
    </source>
</evidence>
<evidence type="ECO:0000259" key="5">
    <source>
        <dbReference type="PROSITE" id="PS50931"/>
    </source>
</evidence>
<dbReference type="InterPro" id="IPR036390">
    <property type="entry name" value="WH_DNA-bd_sf"/>
</dbReference>
<evidence type="ECO:0000256" key="1">
    <source>
        <dbReference type="ARBA" id="ARBA00009437"/>
    </source>
</evidence>
<keyword evidence="4" id="KW-0804">Transcription</keyword>
<dbReference type="Gene3D" id="3.40.190.290">
    <property type="match status" value="1"/>
</dbReference>
<keyword evidence="2" id="KW-0805">Transcription regulation</keyword>
<evidence type="ECO:0000256" key="3">
    <source>
        <dbReference type="ARBA" id="ARBA00023125"/>
    </source>
</evidence>
<dbReference type="PANTHER" id="PTHR30419">
    <property type="entry name" value="HTH-TYPE TRANSCRIPTIONAL REGULATOR YBHD"/>
    <property type="match status" value="1"/>
</dbReference>
<dbReference type="PRINTS" id="PR00039">
    <property type="entry name" value="HTHLYSR"/>
</dbReference>
<comment type="similarity">
    <text evidence="1">Belongs to the LysR transcriptional regulatory family.</text>
</comment>
<dbReference type="Pfam" id="PF00126">
    <property type="entry name" value="HTH_1"/>
    <property type="match status" value="1"/>
</dbReference>
<dbReference type="Proteomes" id="UP001341444">
    <property type="component" value="Unassembled WGS sequence"/>
</dbReference>
<dbReference type="InterPro" id="IPR005119">
    <property type="entry name" value="LysR_subst-bd"/>
</dbReference>